<feature type="non-terminal residue" evidence="2">
    <location>
        <position position="62"/>
    </location>
</feature>
<name>A0A5C4NFC5_9RHOB</name>
<dbReference type="AlphaFoldDB" id="A0A5C4NFC5"/>
<gene>
    <name evidence="2" type="ORF">FHG71_08100</name>
</gene>
<proteinExistence type="predicted"/>
<dbReference type="Gene3D" id="3.40.605.10">
    <property type="entry name" value="Aldehyde Dehydrogenase, Chain A, domain 1"/>
    <property type="match status" value="1"/>
</dbReference>
<protein>
    <submittedName>
        <fullName evidence="2">Aldehyde dehydrogenase (NADP(+))</fullName>
    </submittedName>
</protein>
<evidence type="ECO:0000256" key="1">
    <source>
        <dbReference type="ARBA" id="ARBA00023002"/>
    </source>
</evidence>
<comment type="caution">
    <text evidence="2">The sequence shown here is derived from an EMBL/GenBank/DDBJ whole genome shotgun (WGS) entry which is preliminary data.</text>
</comment>
<dbReference type="InterPro" id="IPR016162">
    <property type="entry name" value="Ald_DH_N"/>
</dbReference>
<evidence type="ECO:0000313" key="2">
    <source>
        <dbReference type="EMBL" id="TNC72625.1"/>
    </source>
</evidence>
<accession>A0A5C4NFC5</accession>
<reference evidence="2 3" key="1">
    <citation type="submission" date="2019-06" db="EMBL/GenBank/DDBJ databases">
        <authorList>
            <person name="Jiang L."/>
        </authorList>
    </citation>
    <scope>NUCLEOTIDE SEQUENCE [LARGE SCALE GENOMIC DNA]</scope>
    <source>
        <strain evidence="2 3">YIM 48858</strain>
    </source>
</reference>
<dbReference type="InterPro" id="IPR016161">
    <property type="entry name" value="Ald_DH/histidinol_DH"/>
</dbReference>
<dbReference type="EMBL" id="VDFV01000007">
    <property type="protein sequence ID" value="TNC72625.1"/>
    <property type="molecule type" value="Genomic_DNA"/>
</dbReference>
<dbReference type="SUPFAM" id="SSF53720">
    <property type="entry name" value="ALDH-like"/>
    <property type="match status" value="1"/>
</dbReference>
<sequence>MGPAQGRHLIAGEWVEGEGTFRSSPWTGEGRDFALGSPALVDRAVQAAEAAFPAYAALSREA</sequence>
<evidence type="ECO:0000313" key="3">
    <source>
        <dbReference type="Proteomes" id="UP000305709"/>
    </source>
</evidence>
<keyword evidence="1" id="KW-0560">Oxidoreductase</keyword>
<dbReference type="Proteomes" id="UP000305709">
    <property type="component" value="Unassembled WGS sequence"/>
</dbReference>
<dbReference type="GO" id="GO:0016491">
    <property type="term" value="F:oxidoreductase activity"/>
    <property type="evidence" value="ECO:0007669"/>
    <property type="project" value="UniProtKB-KW"/>
</dbReference>
<organism evidence="2 3">
    <name type="scientific">Rubellimicrobium roseum</name>
    <dbReference type="NCBI Taxonomy" id="687525"/>
    <lineage>
        <taxon>Bacteria</taxon>
        <taxon>Pseudomonadati</taxon>
        <taxon>Pseudomonadota</taxon>
        <taxon>Alphaproteobacteria</taxon>
        <taxon>Rhodobacterales</taxon>
        <taxon>Roseobacteraceae</taxon>
        <taxon>Rubellimicrobium</taxon>
    </lineage>
</organism>
<keyword evidence="3" id="KW-1185">Reference proteome</keyword>